<proteinExistence type="predicted"/>
<dbReference type="InterPro" id="IPR036691">
    <property type="entry name" value="Endo/exonu/phosph_ase_sf"/>
</dbReference>
<protein>
    <recommendedName>
        <fullName evidence="3">Endonuclease/exonuclease/phosphatase domain-containing protein</fullName>
    </recommendedName>
</protein>
<reference evidence="1 2" key="1">
    <citation type="submission" date="2023-10" db="EMBL/GenBank/DDBJ databases">
        <title>Genome-Wide Identification Analysis in wild type Solanum Pinnatisectum Reveals Some Genes Defensing Phytophthora Infestans.</title>
        <authorList>
            <person name="Sun C."/>
        </authorList>
    </citation>
    <scope>NUCLEOTIDE SEQUENCE [LARGE SCALE GENOMIC DNA]</scope>
    <source>
        <strain evidence="1">LQN</strain>
        <tissue evidence="1">Leaf</tissue>
    </source>
</reference>
<dbReference type="Gene3D" id="3.60.10.10">
    <property type="entry name" value="Endonuclease/exonuclease/phosphatase"/>
    <property type="match status" value="1"/>
</dbReference>
<comment type="caution">
    <text evidence="1">The sequence shown here is derived from an EMBL/GenBank/DDBJ whole genome shotgun (WGS) entry which is preliminary data.</text>
</comment>
<dbReference type="SUPFAM" id="SSF56219">
    <property type="entry name" value="DNase I-like"/>
    <property type="match status" value="1"/>
</dbReference>
<dbReference type="PANTHER" id="PTHR33710:SF65">
    <property type="entry name" value="ENDONUCLEASE_EXONUCLEASE_PHOSPHATASE"/>
    <property type="match status" value="1"/>
</dbReference>
<dbReference type="PANTHER" id="PTHR33710">
    <property type="entry name" value="BNAC02G09200D PROTEIN"/>
    <property type="match status" value="1"/>
</dbReference>
<name>A0AAV9MGA8_9SOLN</name>
<evidence type="ECO:0000313" key="1">
    <source>
        <dbReference type="EMBL" id="KAK4736876.1"/>
    </source>
</evidence>
<sequence>MQEVEIRDFDNYMRDTSMTILKHKDRDYTWKNRHTYSRIDWALVNTKWMLNRPNLEVQILDPGCSDHSPLSINFSQQEEMRPRPFKFLKHLAKHVQFQEIVKNAWQDNQIGNGMRKVWQKLKRVKQVLKMLNTTEFKGVETRIKLYRQ</sequence>
<organism evidence="1 2">
    <name type="scientific">Solanum pinnatisectum</name>
    <name type="common">tansyleaf nightshade</name>
    <dbReference type="NCBI Taxonomy" id="50273"/>
    <lineage>
        <taxon>Eukaryota</taxon>
        <taxon>Viridiplantae</taxon>
        <taxon>Streptophyta</taxon>
        <taxon>Embryophyta</taxon>
        <taxon>Tracheophyta</taxon>
        <taxon>Spermatophyta</taxon>
        <taxon>Magnoliopsida</taxon>
        <taxon>eudicotyledons</taxon>
        <taxon>Gunneridae</taxon>
        <taxon>Pentapetalae</taxon>
        <taxon>asterids</taxon>
        <taxon>lamiids</taxon>
        <taxon>Solanales</taxon>
        <taxon>Solanaceae</taxon>
        <taxon>Solanoideae</taxon>
        <taxon>Solaneae</taxon>
        <taxon>Solanum</taxon>
    </lineage>
</organism>
<keyword evidence="2" id="KW-1185">Reference proteome</keyword>
<dbReference type="AlphaFoldDB" id="A0AAV9MGA8"/>
<evidence type="ECO:0008006" key="3">
    <source>
        <dbReference type="Google" id="ProtNLM"/>
    </source>
</evidence>
<evidence type="ECO:0000313" key="2">
    <source>
        <dbReference type="Proteomes" id="UP001311915"/>
    </source>
</evidence>
<dbReference type="EMBL" id="JAWPEI010000001">
    <property type="protein sequence ID" value="KAK4736876.1"/>
    <property type="molecule type" value="Genomic_DNA"/>
</dbReference>
<dbReference type="Proteomes" id="UP001311915">
    <property type="component" value="Unassembled WGS sequence"/>
</dbReference>
<accession>A0AAV9MGA8</accession>
<gene>
    <name evidence="1" type="ORF">R3W88_000573</name>
</gene>